<dbReference type="GO" id="GO:0030515">
    <property type="term" value="F:snoRNA binding"/>
    <property type="evidence" value="ECO:0007669"/>
    <property type="project" value="TreeGrafter"/>
</dbReference>
<dbReference type="InterPro" id="IPR016024">
    <property type="entry name" value="ARM-type_fold"/>
</dbReference>
<dbReference type="SUPFAM" id="SSF48371">
    <property type="entry name" value="ARM repeat"/>
    <property type="match status" value="1"/>
</dbReference>
<keyword evidence="3 7" id="KW-0690">Ribosome biogenesis</keyword>
<organism evidence="10">
    <name type="scientific">Timema cristinae</name>
    <name type="common">Walking stick</name>
    <dbReference type="NCBI Taxonomy" id="61476"/>
    <lineage>
        <taxon>Eukaryota</taxon>
        <taxon>Metazoa</taxon>
        <taxon>Ecdysozoa</taxon>
        <taxon>Arthropoda</taxon>
        <taxon>Hexapoda</taxon>
        <taxon>Insecta</taxon>
        <taxon>Pterygota</taxon>
        <taxon>Neoptera</taxon>
        <taxon>Polyneoptera</taxon>
        <taxon>Phasmatodea</taxon>
        <taxon>Timematodea</taxon>
        <taxon>Timematoidea</taxon>
        <taxon>Timematidae</taxon>
        <taxon>Timema</taxon>
    </lineage>
</organism>
<keyword evidence="6 7" id="KW-0687">Ribonucleoprotein</keyword>
<proteinExistence type="inferred from homology"/>
<evidence type="ECO:0000256" key="3">
    <source>
        <dbReference type="ARBA" id="ARBA00022517"/>
    </source>
</evidence>
<dbReference type="InterPro" id="IPR040191">
    <property type="entry name" value="UTP10"/>
</dbReference>
<comment type="similarity">
    <text evidence="2 7">Belongs to the HEATR1/UTP10 family.</text>
</comment>
<dbReference type="InterPro" id="IPR012954">
    <property type="entry name" value="BP28_C_dom"/>
</dbReference>
<dbReference type="PANTHER" id="PTHR13457:SF1">
    <property type="entry name" value="HEAT REPEAT-CONTAINING PROTEIN 1"/>
    <property type="match status" value="1"/>
</dbReference>
<dbReference type="GO" id="GO:0030686">
    <property type="term" value="C:90S preribosome"/>
    <property type="evidence" value="ECO:0007669"/>
    <property type="project" value="TreeGrafter"/>
</dbReference>
<evidence type="ECO:0000256" key="7">
    <source>
        <dbReference type="RuleBase" id="RU367065"/>
    </source>
</evidence>
<evidence type="ECO:0000256" key="2">
    <source>
        <dbReference type="ARBA" id="ARBA00010559"/>
    </source>
</evidence>
<dbReference type="GO" id="GO:0000462">
    <property type="term" value="P:maturation of SSU-rRNA from tricistronic rRNA transcript (SSU-rRNA, 5.8S rRNA, LSU-rRNA)"/>
    <property type="evidence" value="ECO:0007669"/>
    <property type="project" value="TreeGrafter"/>
</dbReference>
<dbReference type="Gene3D" id="1.25.10.10">
    <property type="entry name" value="Leucine-rich Repeat Variant"/>
    <property type="match status" value="1"/>
</dbReference>
<comment type="subcellular location">
    <subcellularLocation>
        <location evidence="1 7">Nucleus</location>
        <location evidence="1 7">Nucleolus</location>
    </subcellularLocation>
</comment>
<keyword evidence="8" id="KW-0175">Coiled coil</keyword>
<dbReference type="PANTHER" id="PTHR13457">
    <property type="entry name" value="BAP28"/>
    <property type="match status" value="1"/>
</dbReference>
<evidence type="ECO:0000256" key="4">
    <source>
        <dbReference type="ARBA" id="ARBA00022552"/>
    </source>
</evidence>
<keyword evidence="4 7" id="KW-0698">rRNA processing</keyword>
<comment type="function">
    <text evidence="7">Involved in nucleolar processing of pre-18S ribosomal RNA.</text>
</comment>
<protein>
    <recommendedName>
        <fullName evidence="7">HEAT repeat-containing protein 1</fullName>
    </recommendedName>
</protein>
<dbReference type="InterPro" id="IPR011989">
    <property type="entry name" value="ARM-like"/>
</dbReference>
<reference evidence="10" key="1">
    <citation type="submission" date="2020-11" db="EMBL/GenBank/DDBJ databases">
        <authorList>
            <person name="Tran Van P."/>
        </authorList>
    </citation>
    <scope>NUCLEOTIDE SEQUENCE</scope>
</reference>
<dbReference type="Pfam" id="PF08146">
    <property type="entry name" value="BP28CT"/>
    <property type="match status" value="1"/>
</dbReference>
<keyword evidence="5 7" id="KW-0539">Nucleus</keyword>
<dbReference type="GO" id="GO:0034455">
    <property type="term" value="C:t-UTP complex"/>
    <property type="evidence" value="ECO:0007669"/>
    <property type="project" value="TreeGrafter"/>
</dbReference>
<evidence type="ECO:0000313" key="10">
    <source>
        <dbReference type="EMBL" id="CAD7396626.1"/>
    </source>
</evidence>
<name>A0A7R9GTC2_TIMCR</name>
<accession>A0A7R9GTC2</accession>
<evidence type="ECO:0000256" key="6">
    <source>
        <dbReference type="ARBA" id="ARBA00023274"/>
    </source>
</evidence>
<dbReference type="AlphaFoldDB" id="A0A7R9GTC2"/>
<evidence type="ECO:0000259" key="9">
    <source>
        <dbReference type="SMART" id="SM01036"/>
    </source>
</evidence>
<feature type="domain" description="BP28 C-terminal" evidence="9">
    <location>
        <begin position="168"/>
        <end position="321"/>
    </location>
</feature>
<evidence type="ECO:0000256" key="5">
    <source>
        <dbReference type="ARBA" id="ARBA00023242"/>
    </source>
</evidence>
<evidence type="ECO:0000256" key="1">
    <source>
        <dbReference type="ARBA" id="ARBA00004604"/>
    </source>
</evidence>
<dbReference type="GO" id="GO:0032040">
    <property type="term" value="C:small-subunit processome"/>
    <property type="evidence" value="ECO:0007669"/>
    <property type="project" value="TreeGrafter"/>
</dbReference>
<dbReference type="GO" id="GO:0045943">
    <property type="term" value="P:positive regulation of transcription by RNA polymerase I"/>
    <property type="evidence" value="ECO:0007669"/>
    <property type="project" value="TreeGrafter"/>
</dbReference>
<dbReference type="SMART" id="SM01036">
    <property type="entry name" value="BP28CT"/>
    <property type="match status" value="1"/>
</dbReference>
<evidence type="ECO:0000256" key="8">
    <source>
        <dbReference type="SAM" id="Coils"/>
    </source>
</evidence>
<dbReference type="EMBL" id="OC317400">
    <property type="protein sequence ID" value="CAD7396626.1"/>
    <property type="molecule type" value="Genomic_DNA"/>
</dbReference>
<sequence length="455" mass="51403">MLSLSLRSWITLAQPLTIELEIPFVPAHLEELNFFYSTSDIQGCNVARIQGRARFINEAGPSLMMLSIITAIHKIVENLTKFLSPYIHNLLREICTLSAKWVNDTDPKIAPIVHKLQLTREKISTSLSPRVLVPAVSTCFSQLLRNDRHTAIGPLLHILSDSFTAMSPEERVHHQPYLITFFLEALQFRSDSSEGLEVVALVEGHIVDALVALVLKLSESSFRPLYFKLFHWATNSESHKDRTITFYRLSSSIAEHLKGLFVLFAGHFLKNAAGLLDANNLAKTDTLYFGSGKLAKTKADLLLQQILKTLHGVFMYDRQKFINKERFDVLMQPIVDQLENTLGGVEGLQSRASSFVQPCIAEFAVAIADDALWKDLNYQILLKTSHNMPEVRLAALQTLCEVAHKLGEDFLPFLPETVPFLAERLEDEEEAVEKEAKRVVQEMEEVLGESLQKYF</sequence>
<feature type="coiled-coil region" evidence="8">
    <location>
        <begin position="422"/>
        <end position="449"/>
    </location>
</feature>
<gene>
    <name evidence="10" type="ORF">TCEB3V08_LOCUS3709</name>
</gene>